<sequence length="128" mass="14874">MTSNGQNVEGKIYLVNKLKFFGHPEKVECGNYKLAFVRAWLMSSSYNHLKNYQENKINNFVKVQPKRTMMASCQSKKYVESCLDFQMRIFKILIKADSPNSIFIPTSDDGQFFHMTSETPIIKLPWPP</sequence>
<dbReference type="EMBL" id="CAJVPV010014309">
    <property type="protein sequence ID" value="CAG8683918.1"/>
    <property type="molecule type" value="Genomic_DNA"/>
</dbReference>
<keyword evidence="2" id="KW-1185">Reference proteome</keyword>
<protein>
    <submittedName>
        <fullName evidence="1">550_t:CDS:1</fullName>
    </submittedName>
</protein>
<reference evidence="1" key="1">
    <citation type="submission" date="2021-06" db="EMBL/GenBank/DDBJ databases">
        <authorList>
            <person name="Kallberg Y."/>
            <person name="Tangrot J."/>
            <person name="Rosling A."/>
        </authorList>
    </citation>
    <scope>NUCLEOTIDE SEQUENCE</scope>
    <source>
        <strain evidence="1">CL551</strain>
    </source>
</reference>
<comment type="caution">
    <text evidence="1">The sequence shown here is derived from an EMBL/GenBank/DDBJ whole genome shotgun (WGS) entry which is preliminary data.</text>
</comment>
<dbReference type="Proteomes" id="UP000789342">
    <property type="component" value="Unassembled WGS sequence"/>
</dbReference>
<organism evidence="1 2">
    <name type="scientific">Acaulospora morrowiae</name>
    <dbReference type="NCBI Taxonomy" id="94023"/>
    <lineage>
        <taxon>Eukaryota</taxon>
        <taxon>Fungi</taxon>
        <taxon>Fungi incertae sedis</taxon>
        <taxon>Mucoromycota</taxon>
        <taxon>Glomeromycotina</taxon>
        <taxon>Glomeromycetes</taxon>
        <taxon>Diversisporales</taxon>
        <taxon>Acaulosporaceae</taxon>
        <taxon>Acaulospora</taxon>
    </lineage>
</organism>
<accession>A0A9N9HKV7</accession>
<proteinExistence type="predicted"/>
<feature type="non-terminal residue" evidence="1">
    <location>
        <position position="1"/>
    </location>
</feature>
<evidence type="ECO:0000313" key="1">
    <source>
        <dbReference type="EMBL" id="CAG8683918.1"/>
    </source>
</evidence>
<name>A0A9N9HKV7_9GLOM</name>
<dbReference type="AlphaFoldDB" id="A0A9N9HKV7"/>
<evidence type="ECO:0000313" key="2">
    <source>
        <dbReference type="Proteomes" id="UP000789342"/>
    </source>
</evidence>
<gene>
    <name evidence="1" type="ORF">AMORRO_LOCUS11376</name>
</gene>